<organism evidence="4 5">
    <name type="scientific">Pantoea phage vB_PagM_AAM37</name>
    <dbReference type="NCBI Taxonomy" id="2588093"/>
    <lineage>
        <taxon>Viruses</taxon>
        <taxon>Duplodnaviria</taxon>
        <taxon>Heunggongvirae</taxon>
        <taxon>Uroviricota</taxon>
        <taxon>Caudoviricetes</taxon>
        <taxon>Dibbivirus</taxon>
        <taxon>Dibbivirus AAM37</taxon>
    </lineage>
</organism>
<dbReference type="EMBL" id="MK798143">
    <property type="protein sequence ID" value="QDH45690.1"/>
    <property type="molecule type" value="Genomic_DNA"/>
</dbReference>
<proteinExistence type="predicted"/>
<keyword evidence="1" id="KW-1188">Viral release from host cell</keyword>
<feature type="transmembrane region" description="Helical" evidence="2">
    <location>
        <begin position="39"/>
        <end position="59"/>
    </location>
</feature>
<protein>
    <submittedName>
        <fullName evidence="4">Tape measure protein</fullName>
    </submittedName>
</protein>
<keyword evidence="2" id="KW-0472">Membrane</keyword>
<dbReference type="GO" id="GO:0098003">
    <property type="term" value="P:viral tail assembly"/>
    <property type="evidence" value="ECO:0007669"/>
    <property type="project" value="UniProtKB-KW"/>
</dbReference>
<evidence type="ECO:0000256" key="2">
    <source>
        <dbReference type="SAM" id="Phobius"/>
    </source>
</evidence>
<dbReference type="Pfam" id="PF20155">
    <property type="entry name" value="TMP_3"/>
    <property type="match status" value="1"/>
</dbReference>
<keyword evidence="2" id="KW-0812">Transmembrane</keyword>
<keyword evidence="5" id="KW-1185">Reference proteome</keyword>
<dbReference type="Proteomes" id="UP000317930">
    <property type="component" value="Segment"/>
</dbReference>
<feature type="domain" description="Tape measure protein N-terminal" evidence="3">
    <location>
        <begin position="54"/>
        <end position="245"/>
    </location>
</feature>
<gene>
    <name evidence="4" type="ORF">AAM37_gp19</name>
</gene>
<evidence type="ECO:0000313" key="5">
    <source>
        <dbReference type="Proteomes" id="UP000317930"/>
    </source>
</evidence>
<reference evidence="4 5" key="1">
    <citation type="submission" date="2019-04" db="EMBL/GenBank/DDBJ databases">
        <title>Complete genome sequence of Pantoea sp. infecting bacteriophage vB_PagM_AAM37.</title>
        <authorList>
            <person name="Truncaite L."/>
            <person name="Simoliuniene M."/>
            <person name="Zajanckauskaite A."/>
            <person name="Meskys R."/>
            <person name="Simoliunas E."/>
        </authorList>
    </citation>
    <scope>NUCLEOTIDE SEQUENCE [LARGE SCALE GENOMIC DNA]</scope>
    <source>
        <strain evidence="4">AAM37</strain>
    </source>
</reference>
<feature type="transmembrane region" description="Helical" evidence="2">
    <location>
        <begin position="306"/>
        <end position="326"/>
    </location>
</feature>
<evidence type="ECO:0000259" key="3">
    <source>
        <dbReference type="Pfam" id="PF20155"/>
    </source>
</evidence>
<name>A0A513ZYA1_9CAUD</name>
<sequence>MNIRELLIRIGVTGSDEATRKVTTLDNKVDDLKGSFNNLGAAITAAFGVFSLAAIVHAADEMQTLEFRTGQVAQSQGTAAQAFDEVAKHATDSRISIEAYTEAYAGIGAATHDLVHDQEDLLNITDTVSKGLQLAGANTQQTTSVMSQLTQAISIQKLQWEDLKVIMQNSDAFAVRLAKSLGMSLSEMIKATQGQGGGIAADKIIDALRAMSSEVDETFKRMPMTVSQAMVVVTNRFDMAVNRFNRASGAITFVANAIVNAMNYIEGGLDYVTEALGGAENAVKILSVALGAAGLIGALKAAQFALAAFFSPIGLVIAGLTALFLIGQDVYTWLQGGPSVLGDMIGPVSKFSGELDNLNQSMTDLKNMAVGLLDALNGLADFFNSSQDWTTDLGKKLGTDQFAGWLKDAGGWLVQDLGKWKDYGNNITNGIFDVPQMWGDAQRGIAEHNQKNVEGYQRDKSYLDANSAPASEDDLSLGGGYRPEMSPAMSVRQNLNDSGMNIASPTVAGGTVNNVTVHIGTIDASNSDTPADTIRQAASEGVNSVLNAPAGYNRSLGDSLNFAGGGS</sequence>
<dbReference type="InterPro" id="IPR013491">
    <property type="entry name" value="Tape_meas_N"/>
</dbReference>
<evidence type="ECO:0000313" key="4">
    <source>
        <dbReference type="EMBL" id="QDH45690.1"/>
    </source>
</evidence>
<accession>A0A513ZYA1</accession>
<keyword evidence="1" id="KW-1245">Viral tail assembly</keyword>
<evidence type="ECO:0000256" key="1">
    <source>
        <dbReference type="ARBA" id="ARBA00022465"/>
    </source>
</evidence>
<keyword evidence="2" id="KW-1133">Transmembrane helix</keyword>
<dbReference type="NCBIfam" id="TIGR02675">
    <property type="entry name" value="tape_meas_nterm"/>
    <property type="match status" value="1"/>
</dbReference>